<reference evidence="2 3" key="1">
    <citation type="journal article" date="2023" name="Plants (Basel)">
        <title>Bridging the Gap: Combining Genomics and Transcriptomics Approaches to Understand Stylosanthes scabra, an Orphan Legume from the Brazilian Caatinga.</title>
        <authorList>
            <person name="Ferreira-Neto J.R.C."/>
            <person name="da Silva M.D."/>
            <person name="Binneck E."/>
            <person name="de Melo N.F."/>
            <person name="da Silva R.H."/>
            <person name="de Melo A.L.T.M."/>
            <person name="Pandolfi V."/>
            <person name="Bustamante F.O."/>
            <person name="Brasileiro-Vidal A.C."/>
            <person name="Benko-Iseppon A.M."/>
        </authorList>
    </citation>
    <scope>NUCLEOTIDE SEQUENCE [LARGE SCALE GENOMIC DNA]</scope>
    <source>
        <tissue evidence="2">Leaves</tissue>
    </source>
</reference>
<organism evidence="2 3">
    <name type="scientific">Stylosanthes scabra</name>
    <dbReference type="NCBI Taxonomy" id="79078"/>
    <lineage>
        <taxon>Eukaryota</taxon>
        <taxon>Viridiplantae</taxon>
        <taxon>Streptophyta</taxon>
        <taxon>Embryophyta</taxon>
        <taxon>Tracheophyta</taxon>
        <taxon>Spermatophyta</taxon>
        <taxon>Magnoliopsida</taxon>
        <taxon>eudicotyledons</taxon>
        <taxon>Gunneridae</taxon>
        <taxon>Pentapetalae</taxon>
        <taxon>rosids</taxon>
        <taxon>fabids</taxon>
        <taxon>Fabales</taxon>
        <taxon>Fabaceae</taxon>
        <taxon>Papilionoideae</taxon>
        <taxon>50 kb inversion clade</taxon>
        <taxon>dalbergioids sensu lato</taxon>
        <taxon>Dalbergieae</taxon>
        <taxon>Pterocarpus clade</taxon>
        <taxon>Stylosanthes</taxon>
    </lineage>
</organism>
<keyword evidence="3" id="KW-1185">Reference proteome</keyword>
<protein>
    <recommendedName>
        <fullName evidence="1">Putative plant transposon protein domain-containing protein</fullName>
    </recommendedName>
</protein>
<sequence>MLIAKEKGKGSGSSNEVQRFRTPYHEAHFKKVLPARKVLDELIIEVDDEALTPINVQITMRKWQKLTKPIQAVGYTMVREFYANAWKPKENRRQSHSYTTMVRGKDISFAPTDIARILKLKKEPLPNVASYNDRKPNNLRLEKVQEYLCLEGGE</sequence>
<accession>A0ABU6Q431</accession>
<comment type="caution">
    <text evidence="2">The sequence shown here is derived from an EMBL/GenBank/DDBJ whole genome shotgun (WGS) entry which is preliminary data.</text>
</comment>
<evidence type="ECO:0000259" key="1">
    <source>
        <dbReference type="Pfam" id="PF20167"/>
    </source>
</evidence>
<feature type="domain" description="Putative plant transposon protein" evidence="1">
    <location>
        <begin position="61"/>
        <end position="154"/>
    </location>
</feature>
<dbReference type="InterPro" id="IPR046796">
    <property type="entry name" value="Transposase_32_dom"/>
</dbReference>
<dbReference type="Pfam" id="PF20167">
    <property type="entry name" value="Transposase_32"/>
    <property type="match status" value="1"/>
</dbReference>
<dbReference type="Proteomes" id="UP001341840">
    <property type="component" value="Unassembled WGS sequence"/>
</dbReference>
<dbReference type="EMBL" id="JASCZI010000012">
    <property type="protein sequence ID" value="MED6106582.1"/>
    <property type="molecule type" value="Genomic_DNA"/>
</dbReference>
<name>A0ABU6Q431_9FABA</name>
<evidence type="ECO:0000313" key="2">
    <source>
        <dbReference type="EMBL" id="MED6106582.1"/>
    </source>
</evidence>
<evidence type="ECO:0000313" key="3">
    <source>
        <dbReference type="Proteomes" id="UP001341840"/>
    </source>
</evidence>
<proteinExistence type="predicted"/>
<gene>
    <name evidence="2" type="ORF">PIB30_005866</name>
</gene>